<accession>A0A1L8RBA3</accession>
<evidence type="ECO:0000313" key="2">
    <source>
        <dbReference type="Proteomes" id="UP000181884"/>
    </source>
</evidence>
<comment type="caution">
    <text evidence="1">The sequence shown here is derived from an EMBL/GenBank/DDBJ whole genome shotgun (WGS) entry which is preliminary data.</text>
</comment>
<reference evidence="1 2" key="1">
    <citation type="submission" date="2014-12" db="EMBL/GenBank/DDBJ databases">
        <title>Draft genome sequences of 29 type strains of Enterococci.</title>
        <authorList>
            <person name="Zhong Z."/>
            <person name="Sun Z."/>
            <person name="Liu W."/>
            <person name="Zhang W."/>
            <person name="Zhang H."/>
        </authorList>
    </citation>
    <scope>NUCLEOTIDE SEQUENCE [LARGE SCALE GENOMIC DNA]</scope>
    <source>
        <strain evidence="1 2">DSM 17029</strain>
    </source>
</reference>
<dbReference type="EMBL" id="JXKH01000018">
    <property type="protein sequence ID" value="OJG17038.1"/>
    <property type="molecule type" value="Genomic_DNA"/>
</dbReference>
<dbReference type="Proteomes" id="UP000181884">
    <property type="component" value="Unassembled WGS sequence"/>
</dbReference>
<keyword evidence="2" id="KW-1185">Reference proteome</keyword>
<dbReference type="AlphaFoldDB" id="A0A1L8RBA3"/>
<name>A0A1L8RBA3_9ENTE</name>
<gene>
    <name evidence="1" type="ORF">RU97_GL000687</name>
</gene>
<evidence type="ECO:0000313" key="1">
    <source>
        <dbReference type="EMBL" id="OJG17038.1"/>
    </source>
</evidence>
<protein>
    <submittedName>
        <fullName evidence="1">Uncharacterized protein</fullName>
    </submittedName>
</protein>
<dbReference type="STRING" id="214095.RU97_GL000687"/>
<sequence>MTKQTDILVCGHYTKSLFEHSTYTNKEQTARELIEQGQDLLILSEAAFYAVAIEQLQQIKNNLE</sequence>
<organism evidence="1 2">
    <name type="scientific">Enterococcus canis</name>
    <dbReference type="NCBI Taxonomy" id="214095"/>
    <lineage>
        <taxon>Bacteria</taxon>
        <taxon>Bacillati</taxon>
        <taxon>Bacillota</taxon>
        <taxon>Bacilli</taxon>
        <taxon>Lactobacillales</taxon>
        <taxon>Enterococcaceae</taxon>
        <taxon>Enterococcus</taxon>
    </lineage>
</organism>
<proteinExistence type="predicted"/>